<dbReference type="EnsemblPlants" id="ONIVA02G15210.1">
    <property type="protein sequence ID" value="ONIVA02G15210.1"/>
    <property type="gene ID" value="ONIVA02G15210"/>
</dbReference>
<organism evidence="2">
    <name type="scientific">Oryza nivara</name>
    <name type="common">Indian wild rice</name>
    <name type="synonym">Oryza sativa f. spontanea</name>
    <dbReference type="NCBI Taxonomy" id="4536"/>
    <lineage>
        <taxon>Eukaryota</taxon>
        <taxon>Viridiplantae</taxon>
        <taxon>Streptophyta</taxon>
        <taxon>Embryophyta</taxon>
        <taxon>Tracheophyta</taxon>
        <taxon>Spermatophyta</taxon>
        <taxon>Magnoliopsida</taxon>
        <taxon>Liliopsida</taxon>
        <taxon>Poales</taxon>
        <taxon>Poaceae</taxon>
        <taxon>BOP clade</taxon>
        <taxon>Oryzoideae</taxon>
        <taxon>Oryzeae</taxon>
        <taxon>Oryzinae</taxon>
        <taxon>Oryza</taxon>
    </lineage>
</organism>
<reference evidence="2" key="2">
    <citation type="submission" date="2018-04" db="EMBL/GenBank/DDBJ databases">
        <title>OnivRS2 (Oryza nivara Reference Sequence Version 2).</title>
        <authorList>
            <person name="Zhang J."/>
            <person name="Kudrna D."/>
            <person name="Lee S."/>
            <person name="Talag J."/>
            <person name="Rajasekar S."/>
            <person name="Welchert J."/>
            <person name="Hsing Y.-I."/>
            <person name="Wing R.A."/>
        </authorList>
    </citation>
    <scope>NUCLEOTIDE SEQUENCE [LARGE SCALE GENOMIC DNA]</scope>
    <source>
        <strain evidence="2">SL10</strain>
    </source>
</reference>
<evidence type="ECO:0000256" key="1">
    <source>
        <dbReference type="SAM" id="MobiDB-lite"/>
    </source>
</evidence>
<feature type="compositionally biased region" description="Basic and acidic residues" evidence="1">
    <location>
        <begin position="166"/>
        <end position="179"/>
    </location>
</feature>
<dbReference type="HOGENOM" id="CLU_971077_0_0_1"/>
<accession>A0A0E0G5J3</accession>
<sequence length="287" mass="31526">MVALQQKRSSAARRPLQAYYLHRLASSPLLYWCVRNWRFSSELLDTNAIGLHVLHQAPGFLVSQRHAVDGDHGVVRHHVRLDDAATAVAAIGGGAAHEAEQALRSGLIPAAPRAPKTGEERERLGRVALAEGEVDEVGEEHEVGSHGVVLHEWQKGECVVEVARAGERHEERGVRERVGGDPSVPHIQEEAGGEAEHPARHVEQSRRLYRMRSAEVGRSGARRSSSATPRRASGRRERSVPRRRGETGRCGESAAARSYYLRRFASSALLWLVVESGAATRPLLPHP</sequence>
<feature type="compositionally biased region" description="Low complexity" evidence="1">
    <location>
        <begin position="214"/>
        <end position="231"/>
    </location>
</feature>
<evidence type="ECO:0000313" key="2">
    <source>
        <dbReference type="EnsemblPlants" id="ONIVA02G15210.1"/>
    </source>
</evidence>
<evidence type="ECO:0000313" key="3">
    <source>
        <dbReference type="Proteomes" id="UP000006591"/>
    </source>
</evidence>
<feature type="compositionally biased region" description="Basic and acidic residues" evidence="1">
    <location>
        <begin position="194"/>
        <end position="206"/>
    </location>
</feature>
<dbReference type="STRING" id="4536.A0A0E0G5J3"/>
<feature type="region of interest" description="Disordered" evidence="1">
    <location>
        <begin position="166"/>
        <end position="252"/>
    </location>
</feature>
<feature type="compositionally biased region" description="Basic and acidic residues" evidence="1">
    <location>
        <begin position="234"/>
        <end position="249"/>
    </location>
</feature>
<keyword evidence="3" id="KW-1185">Reference proteome</keyword>
<name>A0A0E0G5J3_ORYNI</name>
<dbReference type="Gramene" id="ONIVA02G15210.1">
    <property type="protein sequence ID" value="ONIVA02G15210.1"/>
    <property type="gene ID" value="ONIVA02G15210"/>
</dbReference>
<dbReference type="AlphaFoldDB" id="A0A0E0G5J3"/>
<reference evidence="2" key="1">
    <citation type="submission" date="2015-04" db="UniProtKB">
        <authorList>
            <consortium name="EnsemblPlants"/>
        </authorList>
    </citation>
    <scope>IDENTIFICATION</scope>
    <source>
        <strain evidence="2">SL10</strain>
    </source>
</reference>
<proteinExistence type="predicted"/>
<dbReference type="Proteomes" id="UP000006591">
    <property type="component" value="Chromosome 2"/>
</dbReference>
<protein>
    <submittedName>
        <fullName evidence="2">Uncharacterized protein</fullName>
    </submittedName>
</protein>